<dbReference type="AlphaFoldDB" id="A0A1V5ZRF5"/>
<comment type="caution">
    <text evidence="1">The sequence shown here is derived from an EMBL/GenBank/DDBJ whole genome shotgun (WGS) entry which is preliminary data.</text>
</comment>
<reference evidence="1" key="1">
    <citation type="submission" date="2017-02" db="EMBL/GenBank/DDBJ databases">
        <title>Delving into the versatile metabolic prowess of the omnipresent phylum Bacteroidetes.</title>
        <authorList>
            <person name="Nobu M.K."/>
            <person name="Mei R."/>
            <person name="Narihiro T."/>
            <person name="Kuroda K."/>
            <person name="Liu W.-T."/>
        </authorList>
    </citation>
    <scope>NUCLEOTIDE SEQUENCE</scope>
    <source>
        <strain evidence="1">ADurb.Bin160</strain>
    </source>
</reference>
<sequence length="50" mass="5353">MAELIGSGINLSSINTWKDFEKQEVSKVLSKGVKKTSKGTTLALLGLMSL</sequence>
<proteinExistence type="predicted"/>
<name>A0A1V5ZRF5_9BACT</name>
<dbReference type="EMBL" id="MWDB01000003">
    <property type="protein sequence ID" value="OQB42404.1"/>
    <property type="molecule type" value="Genomic_DNA"/>
</dbReference>
<gene>
    <name evidence="1" type="ORF">BWY04_00283</name>
</gene>
<dbReference type="Proteomes" id="UP000485621">
    <property type="component" value="Unassembled WGS sequence"/>
</dbReference>
<evidence type="ECO:0000313" key="1">
    <source>
        <dbReference type="EMBL" id="OQB42404.1"/>
    </source>
</evidence>
<accession>A0A1V5ZRF5</accession>
<protein>
    <submittedName>
        <fullName evidence="1">Uncharacterized protein</fullName>
    </submittedName>
</protein>
<organism evidence="1">
    <name type="scientific">candidate division CPR1 bacterium ADurb.Bin160</name>
    <dbReference type="NCBI Taxonomy" id="1852826"/>
    <lineage>
        <taxon>Bacteria</taxon>
        <taxon>candidate division CPR1</taxon>
    </lineage>
</organism>